<feature type="transmembrane region" description="Helical" evidence="1">
    <location>
        <begin position="132"/>
        <end position="149"/>
    </location>
</feature>
<gene>
    <name evidence="2" type="ORF">FRIFI_2151</name>
</gene>
<keyword evidence="3" id="KW-1185">Reference proteome</keyword>
<accession>A0A2P2BTK4</accession>
<name>A0A2P2BTK4_9FIRM</name>
<keyword evidence="1" id="KW-1133">Transmembrane helix</keyword>
<feature type="transmembrane region" description="Helical" evidence="1">
    <location>
        <begin position="170"/>
        <end position="196"/>
    </location>
</feature>
<sequence>MRRTYRKNNFKELNRQIVLIGLIFIVFVALGSYLNKIWPSYQDEIIKDISFISEYYNSREGIKEAILSNLKIDLSFMACVAFFSVLVITFPVVLIIFMLKGLSIGYTINSMILALNFESIKMIFVLFMKNLAIIPGTVILTLVAFDYVKKILLEIKHKRKENMIFLVKRFILNVIIIISITVILQVVLNTISIGMIKFLVR</sequence>
<proteinExistence type="predicted"/>
<keyword evidence="1" id="KW-0472">Membrane</keyword>
<dbReference type="KEGG" id="rhom:FRIFI_2151"/>
<evidence type="ECO:0000256" key="1">
    <source>
        <dbReference type="SAM" id="Phobius"/>
    </source>
</evidence>
<dbReference type="AlphaFoldDB" id="A0A2P2BTK4"/>
<organism evidence="2 3">
    <name type="scientific">Romboutsia hominis</name>
    <dbReference type="NCBI Taxonomy" id="1507512"/>
    <lineage>
        <taxon>Bacteria</taxon>
        <taxon>Bacillati</taxon>
        <taxon>Bacillota</taxon>
        <taxon>Clostridia</taxon>
        <taxon>Peptostreptococcales</taxon>
        <taxon>Peptostreptococcaceae</taxon>
        <taxon>Romboutsia</taxon>
    </lineage>
</organism>
<evidence type="ECO:0008006" key="4">
    <source>
        <dbReference type="Google" id="ProtNLM"/>
    </source>
</evidence>
<feature type="transmembrane region" description="Helical" evidence="1">
    <location>
        <begin position="106"/>
        <end position="126"/>
    </location>
</feature>
<reference evidence="2 3" key="1">
    <citation type="submission" date="2014-09" db="EMBL/GenBank/DDBJ databases">
        <authorList>
            <person name="Hornung B.V."/>
        </authorList>
    </citation>
    <scope>NUCLEOTIDE SEQUENCE [LARGE SCALE GENOMIC DNA]</scope>
    <source>
        <strain evidence="2 3">FRIFI</strain>
    </source>
</reference>
<keyword evidence="1" id="KW-0812">Transmembrane</keyword>
<evidence type="ECO:0000313" key="2">
    <source>
        <dbReference type="EMBL" id="CEI73679.1"/>
    </source>
</evidence>
<dbReference type="Proteomes" id="UP000245695">
    <property type="component" value="Chromosome 1"/>
</dbReference>
<feature type="transmembrane region" description="Helical" evidence="1">
    <location>
        <begin position="74"/>
        <end position="99"/>
    </location>
</feature>
<feature type="transmembrane region" description="Helical" evidence="1">
    <location>
        <begin position="12"/>
        <end position="34"/>
    </location>
</feature>
<protein>
    <recommendedName>
        <fullName evidence="4">Stage II sporulation protein M</fullName>
    </recommendedName>
</protein>
<evidence type="ECO:0000313" key="3">
    <source>
        <dbReference type="Proteomes" id="UP000245695"/>
    </source>
</evidence>
<dbReference type="EMBL" id="LN650648">
    <property type="protein sequence ID" value="CEI73679.1"/>
    <property type="molecule type" value="Genomic_DNA"/>
</dbReference>
<dbReference type="RefSeq" id="WP_166505839.1">
    <property type="nucleotide sequence ID" value="NZ_JAKNTL010000007.1"/>
</dbReference>